<dbReference type="GO" id="GO:0005783">
    <property type="term" value="C:endoplasmic reticulum"/>
    <property type="evidence" value="ECO:0007669"/>
    <property type="project" value="TreeGrafter"/>
</dbReference>
<keyword evidence="3 5" id="KW-1133">Transmembrane helix</keyword>
<dbReference type="GO" id="GO:0016020">
    <property type="term" value="C:membrane"/>
    <property type="evidence" value="ECO:0007669"/>
    <property type="project" value="UniProtKB-SubCell"/>
</dbReference>
<dbReference type="InterPro" id="IPR052263">
    <property type="entry name" value="GPI_Anchor_Biosynth"/>
</dbReference>
<evidence type="ECO:0000256" key="5">
    <source>
        <dbReference type="SAM" id="Phobius"/>
    </source>
</evidence>
<dbReference type="Proteomes" id="UP001249851">
    <property type="component" value="Unassembled WGS sequence"/>
</dbReference>
<keyword evidence="4 5" id="KW-0472">Membrane</keyword>
<dbReference type="AlphaFoldDB" id="A0AAD9Q812"/>
<feature type="transmembrane region" description="Helical" evidence="5">
    <location>
        <begin position="53"/>
        <end position="76"/>
    </location>
</feature>
<sequence length="276" mass="31387">MVENSPSPSPERAIYGFVLYLGTYFGVGIYFIWACVPEEWLNSIGITYLPQRYWVLAGPIYLCVAFLFVVIFYVAYNFTITLPVDSVNTITDDHARYVDEDSYSVPGSVPPLYDIPLSQFEFHKRKKEDNGQRTIRFGSKVIVQSQGKIVSLAILTTKHLTELATGSNKAIKLIGWQHTWNTESNLVSAAYSFNIKKAVTEGHILGLLFYYNCLLNMNLSWTKTFHNNKEVLNPLSSHNFNVLEKKPTIHGIYHALVNVSLNNQLTRISGRLLLHF</sequence>
<reference evidence="7" key="1">
    <citation type="journal article" date="2023" name="G3 (Bethesda)">
        <title>Whole genome assembly and annotation of the endangered Caribbean coral Acropora cervicornis.</title>
        <authorList>
            <person name="Selwyn J.D."/>
            <person name="Vollmer S.V."/>
        </authorList>
    </citation>
    <scope>NUCLEOTIDE SEQUENCE</scope>
    <source>
        <strain evidence="7">K2</strain>
    </source>
</reference>
<dbReference type="GO" id="GO:0006506">
    <property type="term" value="P:GPI anchor biosynthetic process"/>
    <property type="evidence" value="ECO:0007669"/>
    <property type="project" value="TreeGrafter"/>
</dbReference>
<keyword evidence="7" id="KW-0808">Transferase</keyword>
<reference evidence="7" key="2">
    <citation type="journal article" date="2023" name="Science">
        <title>Genomic signatures of disease resistance in endangered staghorn corals.</title>
        <authorList>
            <person name="Vollmer S.V."/>
            <person name="Selwyn J.D."/>
            <person name="Despard B.A."/>
            <person name="Roesel C.L."/>
        </authorList>
    </citation>
    <scope>NUCLEOTIDE SEQUENCE</scope>
    <source>
        <strain evidence="7">K2</strain>
    </source>
</reference>
<keyword evidence="8" id="KW-1185">Reference proteome</keyword>
<evidence type="ECO:0000259" key="6">
    <source>
        <dbReference type="Pfam" id="PF08510"/>
    </source>
</evidence>
<feature type="transmembrane region" description="Helical" evidence="5">
    <location>
        <begin position="12"/>
        <end position="33"/>
    </location>
</feature>
<evidence type="ECO:0000313" key="7">
    <source>
        <dbReference type="EMBL" id="KAK2556451.1"/>
    </source>
</evidence>
<evidence type="ECO:0000313" key="8">
    <source>
        <dbReference type="Proteomes" id="UP001249851"/>
    </source>
</evidence>
<gene>
    <name evidence="7" type="ORF">P5673_021338</name>
</gene>
<name>A0AAD9Q812_ACRCE</name>
<organism evidence="7 8">
    <name type="scientific">Acropora cervicornis</name>
    <name type="common">Staghorn coral</name>
    <dbReference type="NCBI Taxonomy" id="6130"/>
    <lineage>
        <taxon>Eukaryota</taxon>
        <taxon>Metazoa</taxon>
        <taxon>Cnidaria</taxon>
        <taxon>Anthozoa</taxon>
        <taxon>Hexacorallia</taxon>
        <taxon>Scleractinia</taxon>
        <taxon>Astrocoeniina</taxon>
        <taxon>Acroporidae</taxon>
        <taxon>Acropora</taxon>
    </lineage>
</organism>
<dbReference type="InterPro" id="IPR013717">
    <property type="entry name" value="PIG-P"/>
</dbReference>
<evidence type="ECO:0000256" key="1">
    <source>
        <dbReference type="ARBA" id="ARBA00004141"/>
    </source>
</evidence>
<accession>A0AAD9Q812</accession>
<keyword evidence="7" id="KW-0328">Glycosyltransferase</keyword>
<evidence type="ECO:0000256" key="2">
    <source>
        <dbReference type="ARBA" id="ARBA00022692"/>
    </source>
</evidence>
<dbReference type="GO" id="GO:0016757">
    <property type="term" value="F:glycosyltransferase activity"/>
    <property type="evidence" value="ECO:0007669"/>
    <property type="project" value="UniProtKB-KW"/>
</dbReference>
<dbReference type="Pfam" id="PF08510">
    <property type="entry name" value="PIG-P"/>
    <property type="match status" value="1"/>
</dbReference>
<evidence type="ECO:0000256" key="3">
    <source>
        <dbReference type="ARBA" id="ARBA00022989"/>
    </source>
</evidence>
<proteinExistence type="predicted"/>
<keyword evidence="2 5" id="KW-0812">Transmembrane</keyword>
<protein>
    <submittedName>
        <fullName evidence="7">Phosphatidylinositol N-acetylglucosaminyltransferase subunit P</fullName>
    </submittedName>
</protein>
<feature type="domain" description="PIG-P" evidence="6">
    <location>
        <begin position="12"/>
        <end position="119"/>
    </location>
</feature>
<evidence type="ECO:0000256" key="4">
    <source>
        <dbReference type="ARBA" id="ARBA00023136"/>
    </source>
</evidence>
<comment type="caution">
    <text evidence="7">The sequence shown here is derived from an EMBL/GenBank/DDBJ whole genome shotgun (WGS) entry which is preliminary data.</text>
</comment>
<comment type="subcellular location">
    <subcellularLocation>
        <location evidence="1">Membrane</location>
        <topology evidence="1">Multi-pass membrane protein</topology>
    </subcellularLocation>
</comment>
<dbReference type="PANTHER" id="PTHR46346:SF1">
    <property type="entry name" value="PHOSPHATIDYLINOSITOL N-ACETYLGLUCOSAMINYLTRANSFERASE SUBUNIT P"/>
    <property type="match status" value="1"/>
</dbReference>
<dbReference type="EMBL" id="JARQWQ010000055">
    <property type="protein sequence ID" value="KAK2556451.1"/>
    <property type="molecule type" value="Genomic_DNA"/>
</dbReference>
<dbReference type="PANTHER" id="PTHR46346">
    <property type="entry name" value="PHOSPHATIDYLINOSITOL N-ACETYLGLUCOSAMINYLTRANSFERASE SUBUNIT P"/>
    <property type="match status" value="1"/>
</dbReference>